<comment type="caution">
    <text evidence="1">The sequence shown here is derived from an EMBL/GenBank/DDBJ whole genome shotgun (WGS) entry which is preliminary data.</text>
</comment>
<accession>A0ABW2Q068</accession>
<dbReference type="Pfam" id="PF06338">
    <property type="entry name" value="ComK"/>
    <property type="match status" value="1"/>
</dbReference>
<gene>
    <name evidence="1" type="ORF">ACFQRG_08505</name>
</gene>
<organism evidence="1 2">
    <name type="scientific">Scopulibacillus cellulosilyticus</name>
    <dbReference type="NCBI Taxonomy" id="2665665"/>
    <lineage>
        <taxon>Bacteria</taxon>
        <taxon>Bacillati</taxon>
        <taxon>Bacillota</taxon>
        <taxon>Bacilli</taxon>
        <taxon>Bacillales</taxon>
        <taxon>Sporolactobacillaceae</taxon>
        <taxon>Scopulibacillus</taxon>
    </lineage>
</organism>
<dbReference type="EMBL" id="JBHTCO010000007">
    <property type="protein sequence ID" value="MFC7393023.1"/>
    <property type="molecule type" value="Genomic_DNA"/>
</dbReference>
<protein>
    <submittedName>
        <fullName evidence="1">Competence protein ComK</fullName>
    </submittedName>
</protein>
<proteinExistence type="predicted"/>
<evidence type="ECO:0000313" key="2">
    <source>
        <dbReference type="Proteomes" id="UP001596505"/>
    </source>
</evidence>
<dbReference type="RefSeq" id="WP_380965460.1">
    <property type="nucleotide sequence ID" value="NZ_JBHTCO010000007.1"/>
</dbReference>
<dbReference type="Proteomes" id="UP001596505">
    <property type="component" value="Unassembled WGS sequence"/>
</dbReference>
<keyword evidence="2" id="KW-1185">Reference proteome</keyword>
<dbReference type="InterPro" id="IPR010461">
    <property type="entry name" value="ComK"/>
</dbReference>
<sequence>MMQVENYIVKPETMALFPMNGPYGERWTIVIETTQIIVVPQLHTEIIDRSCAEFGTSYEGGKSGTIALMGYKTMTPICLCAELGMYFLPLSSPENHYCIWLSHTHIKDWKQKDKESITVRFINYQVIDLPISKNAFDLKVFRTAQYRHRIQETVAEYRVVREPMTDRNVVDLNKSVIKMEDGGYRLRE</sequence>
<name>A0ABW2Q068_9BACL</name>
<evidence type="ECO:0000313" key="1">
    <source>
        <dbReference type="EMBL" id="MFC7393023.1"/>
    </source>
</evidence>
<reference evidence="2" key="1">
    <citation type="journal article" date="2019" name="Int. J. Syst. Evol. Microbiol.">
        <title>The Global Catalogue of Microorganisms (GCM) 10K type strain sequencing project: providing services to taxonomists for standard genome sequencing and annotation.</title>
        <authorList>
            <consortium name="The Broad Institute Genomics Platform"/>
            <consortium name="The Broad Institute Genome Sequencing Center for Infectious Disease"/>
            <person name="Wu L."/>
            <person name="Ma J."/>
        </authorList>
    </citation>
    <scope>NUCLEOTIDE SEQUENCE [LARGE SCALE GENOMIC DNA]</scope>
    <source>
        <strain evidence="2">CGMCC 1.16305</strain>
    </source>
</reference>